<feature type="region of interest" description="Disordered" evidence="1">
    <location>
        <begin position="254"/>
        <end position="353"/>
    </location>
</feature>
<feature type="compositionally biased region" description="Acidic residues" evidence="1">
    <location>
        <begin position="327"/>
        <end position="341"/>
    </location>
</feature>
<feature type="region of interest" description="Disordered" evidence="1">
    <location>
        <begin position="97"/>
        <end position="126"/>
    </location>
</feature>
<organism evidence="2 3">
    <name type="scientific">Pelagomonas calceolata</name>
    <dbReference type="NCBI Taxonomy" id="35677"/>
    <lineage>
        <taxon>Eukaryota</taxon>
        <taxon>Sar</taxon>
        <taxon>Stramenopiles</taxon>
        <taxon>Ochrophyta</taxon>
        <taxon>Pelagophyceae</taxon>
        <taxon>Pelagomonadales</taxon>
        <taxon>Pelagomonadaceae</taxon>
        <taxon>Pelagomonas</taxon>
    </lineage>
</organism>
<comment type="caution">
    <text evidence="2">The sequence shown here is derived from an EMBL/GenBank/DDBJ whole genome shotgun (WGS) entry which is preliminary data.</text>
</comment>
<protein>
    <submittedName>
        <fullName evidence="2">Uncharacterized protein</fullName>
    </submittedName>
</protein>
<evidence type="ECO:0000313" key="3">
    <source>
        <dbReference type="Proteomes" id="UP000789595"/>
    </source>
</evidence>
<dbReference type="AlphaFoldDB" id="A0A8J2X484"/>
<feature type="compositionally biased region" description="Low complexity" evidence="1">
    <location>
        <begin position="269"/>
        <end position="280"/>
    </location>
</feature>
<gene>
    <name evidence="2" type="ORF">PECAL_4P11140</name>
</gene>
<name>A0A8J2X484_9STRA</name>
<feature type="compositionally biased region" description="Pro residues" evidence="1">
    <location>
        <begin position="254"/>
        <end position="268"/>
    </location>
</feature>
<dbReference type="Proteomes" id="UP000789595">
    <property type="component" value="Unassembled WGS sequence"/>
</dbReference>
<dbReference type="EMBL" id="CAKKNE010000004">
    <property type="protein sequence ID" value="CAH0373871.1"/>
    <property type="molecule type" value="Genomic_DNA"/>
</dbReference>
<sequence length="529" mass="58286">MEVPGPYYDGAKDVIVSLVYEGKHIQAKVVKINRPKTNRRRTAQRQPDDAHNVQLTLTWPTGTWDQEVEEEHLTLLDGSRFETKNYACDALPARRRKPAERLREDDEWQTRGLARGGKKRKPKQERLTPEAIDDLMLCYYKEPWCEWYIARDKDAETGKSRLAGQERDDYFYRSFGTGALEDLKWGQGKRVKKGIRIVRRSQNAVTLEGEDKPLVFRLSGEMHDGEPVYRFLAGNSQRKRARVAPLVLAPQPPPPAAPVAAPAAPPAAAPVQPAAPAASSPSPPPPAATDDDELIFEEPDEDEDEDEALPQPLPQPKEIIDITMVSSDEEADDDDSGDEVAPEPPVRAQPQAVVPEAAAADVAELRRVVRMLDARGALKEQPLYFGATRLAGTKASEATRTHEDAARAIVSFYRKYRPVDATKPGTGTFTSVYISKNNDGRCHTDDGNVRLNSIVALDGRAPFTGGELELGIGPAAKSAEREAYDKRIHGKHLAGDRAATEAAEKRRLAAAYLAEAEALEARAEADRAA</sequence>
<evidence type="ECO:0000256" key="1">
    <source>
        <dbReference type="SAM" id="MobiDB-lite"/>
    </source>
</evidence>
<reference evidence="2" key="1">
    <citation type="submission" date="2021-11" db="EMBL/GenBank/DDBJ databases">
        <authorList>
            <consortium name="Genoscope - CEA"/>
            <person name="William W."/>
        </authorList>
    </citation>
    <scope>NUCLEOTIDE SEQUENCE</scope>
</reference>
<keyword evidence="3" id="KW-1185">Reference proteome</keyword>
<feature type="compositionally biased region" description="Acidic residues" evidence="1">
    <location>
        <begin position="289"/>
        <end position="308"/>
    </location>
</feature>
<accession>A0A8J2X484</accession>
<proteinExistence type="predicted"/>
<evidence type="ECO:0000313" key="2">
    <source>
        <dbReference type="EMBL" id="CAH0373871.1"/>
    </source>
</evidence>